<gene>
    <name evidence="2" type="ORF">DKW60_10590</name>
</gene>
<evidence type="ECO:0000256" key="1">
    <source>
        <dbReference type="SAM" id="Phobius"/>
    </source>
</evidence>
<dbReference type="EMBL" id="QGKM01000026">
    <property type="protein sequence ID" value="PWQ97399.1"/>
    <property type="molecule type" value="Genomic_DNA"/>
</dbReference>
<keyword evidence="1" id="KW-0472">Membrane</keyword>
<organism evidence="2 3">
    <name type="scientific">Leucothrix pacifica</name>
    <dbReference type="NCBI Taxonomy" id="1247513"/>
    <lineage>
        <taxon>Bacteria</taxon>
        <taxon>Pseudomonadati</taxon>
        <taxon>Pseudomonadota</taxon>
        <taxon>Gammaproteobacteria</taxon>
        <taxon>Thiotrichales</taxon>
        <taxon>Thiotrichaceae</taxon>
        <taxon>Leucothrix</taxon>
    </lineage>
</organism>
<keyword evidence="1" id="KW-1133">Transmembrane helix</keyword>
<keyword evidence="3" id="KW-1185">Reference proteome</keyword>
<evidence type="ECO:0000313" key="2">
    <source>
        <dbReference type="EMBL" id="PWQ97399.1"/>
    </source>
</evidence>
<proteinExistence type="predicted"/>
<feature type="transmembrane region" description="Helical" evidence="1">
    <location>
        <begin position="92"/>
        <end position="112"/>
    </location>
</feature>
<sequence length="240" mass="26290">MKQSMKPMDEALKTHYSEKSLSDSQLDRLMALQEDVEQDGVTLVHDLSPAGIPAQPLEQAQLAEGSTPGQSRLASMRNKLNAFLPDFGRYSYVYYASACLLLTGLILSLSLFNQSSLTERVMDEIAYNHRQEMPVEVAANSMPAIGGYLDRLSFSLISPRALVDSGWQILGGRYCSINGKLAAQLKVRNVAEDKVYTLYQASTEGDLTQTGLSMTSNMVGDVKVSIWQEQGLLLGLASSQ</sequence>
<reference evidence="2 3" key="1">
    <citation type="submission" date="2018-05" db="EMBL/GenBank/DDBJ databases">
        <title>Leucothrix arctica sp. nov., isolated from Arctic seawater.</title>
        <authorList>
            <person name="Choi A."/>
            <person name="Baek K."/>
        </authorList>
    </citation>
    <scope>NUCLEOTIDE SEQUENCE [LARGE SCALE GENOMIC DNA]</scope>
    <source>
        <strain evidence="2 3">JCM 18388</strain>
    </source>
</reference>
<dbReference type="OrthoDB" id="6199345at2"/>
<name>A0A317CGA8_9GAMM</name>
<protein>
    <recommendedName>
        <fullName evidence="4">Anti-sigma factor</fullName>
    </recommendedName>
</protein>
<accession>A0A317CGA8</accession>
<evidence type="ECO:0000313" key="3">
    <source>
        <dbReference type="Proteomes" id="UP000245539"/>
    </source>
</evidence>
<comment type="caution">
    <text evidence="2">The sequence shown here is derived from an EMBL/GenBank/DDBJ whole genome shotgun (WGS) entry which is preliminary data.</text>
</comment>
<dbReference type="AlphaFoldDB" id="A0A317CGA8"/>
<evidence type="ECO:0008006" key="4">
    <source>
        <dbReference type="Google" id="ProtNLM"/>
    </source>
</evidence>
<keyword evidence="1" id="KW-0812">Transmembrane</keyword>
<dbReference type="Proteomes" id="UP000245539">
    <property type="component" value="Unassembled WGS sequence"/>
</dbReference>
<dbReference type="RefSeq" id="WP_109837628.1">
    <property type="nucleotide sequence ID" value="NZ_QGKM01000026.1"/>
</dbReference>